<keyword evidence="2" id="KW-1133">Transmembrane helix</keyword>
<comment type="caution">
    <text evidence="4">The sequence shown here is derived from an EMBL/GenBank/DDBJ whole genome shotgun (WGS) entry which is preliminary data.</text>
</comment>
<keyword evidence="1" id="KW-0175">Coiled coil</keyword>
<evidence type="ECO:0000259" key="3">
    <source>
        <dbReference type="Pfam" id="PF05569"/>
    </source>
</evidence>
<dbReference type="Pfam" id="PF05569">
    <property type="entry name" value="Peptidase_M56"/>
    <property type="match status" value="1"/>
</dbReference>
<feature type="transmembrane region" description="Helical" evidence="2">
    <location>
        <begin position="37"/>
        <end position="60"/>
    </location>
</feature>
<keyword evidence="2" id="KW-0472">Membrane</keyword>
<feature type="transmembrane region" description="Helical" evidence="2">
    <location>
        <begin position="6"/>
        <end position="25"/>
    </location>
</feature>
<name>A0ABS6XXX5_9FLAO</name>
<dbReference type="PANTHER" id="PTHR34978">
    <property type="entry name" value="POSSIBLE SENSOR-TRANSDUCER PROTEIN BLAR"/>
    <property type="match status" value="1"/>
</dbReference>
<dbReference type="InterPro" id="IPR052173">
    <property type="entry name" value="Beta-lactam_resp_regulator"/>
</dbReference>
<feature type="coiled-coil region" evidence="1">
    <location>
        <begin position="593"/>
        <end position="620"/>
    </location>
</feature>
<keyword evidence="2" id="KW-0812">Transmembrane</keyword>
<feature type="domain" description="Peptidase M56" evidence="3">
    <location>
        <begin position="153"/>
        <end position="254"/>
    </location>
</feature>
<protein>
    <submittedName>
        <fullName evidence="4">M56 family metallopeptidase</fullName>
    </submittedName>
</protein>
<dbReference type="Proteomes" id="UP000812031">
    <property type="component" value="Unassembled WGS sequence"/>
</dbReference>
<dbReference type="RefSeq" id="WP_219318041.1">
    <property type="nucleotide sequence ID" value="NZ_JAHWYN010000012.1"/>
</dbReference>
<feature type="transmembrane region" description="Helical" evidence="2">
    <location>
        <begin position="85"/>
        <end position="108"/>
    </location>
</feature>
<proteinExistence type="predicted"/>
<dbReference type="InterPro" id="IPR008756">
    <property type="entry name" value="Peptidase_M56"/>
</dbReference>
<evidence type="ECO:0000313" key="4">
    <source>
        <dbReference type="EMBL" id="MBW4361541.1"/>
    </source>
</evidence>
<evidence type="ECO:0000256" key="2">
    <source>
        <dbReference type="SAM" id="Phobius"/>
    </source>
</evidence>
<organism evidence="4 5">
    <name type="scientific">Flavobacterium taihuense</name>
    <dbReference type="NCBI Taxonomy" id="2857508"/>
    <lineage>
        <taxon>Bacteria</taxon>
        <taxon>Pseudomonadati</taxon>
        <taxon>Bacteroidota</taxon>
        <taxon>Flavobacteriia</taxon>
        <taxon>Flavobacteriales</taxon>
        <taxon>Flavobacteriaceae</taxon>
        <taxon>Flavobacterium</taxon>
    </lineage>
</organism>
<dbReference type="PANTHER" id="PTHR34978:SF3">
    <property type="entry name" value="SLR0241 PROTEIN"/>
    <property type="match status" value="1"/>
</dbReference>
<evidence type="ECO:0000313" key="5">
    <source>
        <dbReference type="Proteomes" id="UP000812031"/>
    </source>
</evidence>
<feature type="transmembrane region" description="Helical" evidence="2">
    <location>
        <begin position="267"/>
        <end position="287"/>
    </location>
</feature>
<dbReference type="CDD" id="cd07341">
    <property type="entry name" value="M56_BlaR1_MecR1_like"/>
    <property type="match status" value="1"/>
</dbReference>
<reference evidence="4 5" key="1">
    <citation type="submission" date="2021-07" db="EMBL/GenBank/DDBJ databases">
        <title>Flavobacterium sp. nov. isolated from sediment on the Taihu Lake.</title>
        <authorList>
            <person name="Qu J.-H."/>
        </authorList>
    </citation>
    <scope>NUCLEOTIDE SEQUENCE [LARGE SCALE GENOMIC DNA]</scope>
    <source>
        <strain evidence="4 5">NAS39</strain>
    </source>
</reference>
<dbReference type="EMBL" id="JAHWYN010000012">
    <property type="protein sequence ID" value="MBW4361541.1"/>
    <property type="molecule type" value="Genomic_DNA"/>
</dbReference>
<feature type="transmembrane region" description="Helical" evidence="2">
    <location>
        <begin position="178"/>
        <end position="196"/>
    </location>
</feature>
<keyword evidence="5" id="KW-1185">Reference proteome</keyword>
<sequence length="626" mass="72716">METLFLYIAKSSGLIAMFYIAYYFLLRKETFFTANRWYLLAGLLTSVILPWIVFTTIVWVEPTPSTIDWSKVPHSVPIQKESFEINWYIVLAAAYAIGTVLFLIQFGLDYYHLNRVLKGKNIQQQADHKFIDVKENIAPFSYFNTIVYNSSLYNESEMESILEHEKVHSEQYHTIDVLITRFFCILFWFNPFIWLYKKAILQNLEFIADNEATKNLSDKKAYQLTLLKITAHENCVVLTNHFYQSLIKKRIVMLNKNQSKKWNSWKYVLILPALVGFVLLFQMEVIAKEKNHNPKIEQTTSKDEDVYQITKNTTEAELKQKAEILSEKYDIKTTFSKVKRNSNNELIGLKIKLQKGKEIATVMEVNSSEPIKDFAIAISKNDNGTTNIGIVTEKNKTNDKLVQENEIIVSNTSIPADTQIYINGSKSDKAEMDKLDPNEIATVNVNKNDNKQEIRIITKKFAKIGSENDIYINDKKVNQDELDHLDQGTIERMDVNKEGKTIRIITKNRTYNQDKNMPVPPVPPTPPVMKFKTPAPPAFPKAPKAPKGDPINGDKKAWKEFENKMEDYEAKMKKMEPQMEAFDKQMAEFDKQMEPYNKEMEAFEAKMKVYEKQMEEYQSKLDKENN</sequence>
<accession>A0ABS6XXX5</accession>
<gene>
    <name evidence="4" type="ORF">KZH69_13695</name>
</gene>
<evidence type="ECO:0000256" key="1">
    <source>
        <dbReference type="SAM" id="Coils"/>
    </source>
</evidence>